<dbReference type="Proteomes" id="UP000050509">
    <property type="component" value="Unassembled WGS sequence"/>
</dbReference>
<reference evidence="1 2" key="1">
    <citation type="submission" date="2015-09" db="EMBL/GenBank/DDBJ databases">
        <title>Draft genome sequence of Kouleothrix aurantiaca JCM 19913.</title>
        <authorList>
            <person name="Hemp J."/>
        </authorList>
    </citation>
    <scope>NUCLEOTIDE SEQUENCE [LARGE SCALE GENOMIC DNA]</scope>
    <source>
        <strain evidence="1 2">COM-B</strain>
    </source>
</reference>
<organism evidence="1 2">
    <name type="scientific">Kouleothrix aurantiaca</name>
    <dbReference type="NCBI Taxonomy" id="186479"/>
    <lineage>
        <taxon>Bacteria</taxon>
        <taxon>Bacillati</taxon>
        <taxon>Chloroflexota</taxon>
        <taxon>Chloroflexia</taxon>
        <taxon>Chloroflexales</taxon>
        <taxon>Roseiflexineae</taxon>
        <taxon>Roseiflexaceae</taxon>
        <taxon>Kouleothrix</taxon>
    </lineage>
</organism>
<protein>
    <submittedName>
        <fullName evidence="1">Uncharacterized protein</fullName>
    </submittedName>
</protein>
<proteinExistence type="predicted"/>
<keyword evidence="2" id="KW-1185">Reference proteome</keyword>
<dbReference type="EMBL" id="LJCR01002312">
    <property type="protein sequence ID" value="KPV48913.1"/>
    <property type="molecule type" value="Genomic_DNA"/>
</dbReference>
<name>A0A0P9F8Z6_9CHLR</name>
<accession>A0A0P9F8Z6</accession>
<feature type="non-terminal residue" evidence="1">
    <location>
        <position position="1"/>
    </location>
</feature>
<gene>
    <name evidence="1" type="ORF">SE17_35525</name>
</gene>
<evidence type="ECO:0000313" key="2">
    <source>
        <dbReference type="Proteomes" id="UP000050509"/>
    </source>
</evidence>
<evidence type="ECO:0000313" key="1">
    <source>
        <dbReference type="EMBL" id="KPV48913.1"/>
    </source>
</evidence>
<dbReference type="AlphaFoldDB" id="A0A0P9F8Z6"/>
<sequence>PQGFGTEAELLPERLSLSPAEQGYYAALAMATLARHQMLIERQLNARGLHDTPSPDPYAAAGAIDDPQAELLARAVRRVALAAAERTRRNEYGGIYLGLFRQFSISSYRRTPPARLHEAPEWLERWRGDLMGEPEPPPDIE</sequence>
<comment type="caution">
    <text evidence="1">The sequence shown here is derived from an EMBL/GenBank/DDBJ whole genome shotgun (WGS) entry which is preliminary data.</text>
</comment>